<protein>
    <recommendedName>
        <fullName evidence="6">LRRNT domain-containing protein</fullName>
    </recommendedName>
</protein>
<dbReference type="OrthoDB" id="5954366at2759"/>
<accession>A0A8B6EY40</accession>
<sequence>MTICLHRNNSGAFLSSGSQSTLIYRNLGIEGIREKSSNMLYPVIIILTIMAIHESGATWCTDEQHTNCMCDQSDITCNGQPRFTQIPNNIPTSTHRLNLDNNNITSINSTVLSGLTSLNRLSLRNNQISSIDSEAFS</sequence>
<dbReference type="Pfam" id="PF13855">
    <property type="entry name" value="LRR_8"/>
    <property type="match status" value="1"/>
</dbReference>
<dbReference type="PANTHER" id="PTHR24369:SF210">
    <property type="entry name" value="CHAOPTIN-RELATED"/>
    <property type="match status" value="1"/>
</dbReference>
<evidence type="ECO:0000256" key="2">
    <source>
        <dbReference type="ARBA" id="ARBA00022729"/>
    </source>
</evidence>
<dbReference type="InterPro" id="IPR032675">
    <property type="entry name" value="LRR_dom_sf"/>
</dbReference>
<dbReference type="Gene3D" id="3.80.10.10">
    <property type="entry name" value="Ribonuclease Inhibitor"/>
    <property type="match status" value="1"/>
</dbReference>
<gene>
    <name evidence="4" type="ORF">MGAL_10B077363</name>
</gene>
<dbReference type="EMBL" id="UYJE01005911">
    <property type="protein sequence ID" value="VDI41581.1"/>
    <property type="molecule type" value="Genomic_DNA"/>
</dbReference>
<evidence type="ECO:0008006" key="6">
    <source>
        <dbReference type="Google" id="ProtNLM"/>
    </source>
</evidence>
<evidence type="ECO:0000256" key="3">
    <source>
        <dbReference type="ARBA" id="ARBA00022737"/>
    </source>
</evidence>
<dbReference type="InterPro" id="IPR001611">
    <property type="entry name" value="Leu-rich_rpt"/>
</dbReference>
<dbReference type="InterPro" id="IPR050541">
    <property type="entry name" value="LRR_TM_domain-containing"/>
</dbReference>
<dbReference type="GO" id="GO:0005886">
    <property type="term" value="C:plasma membrane"/>
    <property type="evidence" value="ECO:0007669"/>
    <property type="project" value="TreeGrafter"/>
</dbReference>
<evidence type="ECO:0000313" key="4">
    <source>
        <dbReference type="EMBL" id="VDI41581.1"/>
    </source>
</evidence>
<organism evidence="4 5">
    <name type="scientific">Mytilus galloprovincialis</name>
    <name type="common">Mediterranean mussel</name>
    <dbReference type="NCBI Taxonomy" id="29158"/>
    <lineage>
        <taxon>Eukaryota</taxon>
        <taxon>Metazoa</taxon>
        <taxon>Spiralia</taxon>
        <taxon>Lophotrochozoa</taxon>
        <taxon>Mollusca</taxon>
        <taxon>Bivalvia</taxon>
        <taxon>Autobranchia</taxon>
        <taxon>Pteriomorphia</taxon>
        <taxon>Mytilida</taxon>
        <taxon>Mytiloidea</taxon>
        <taxon>Mytilidae</taxon>
        <taxon>Mytilinae</taxon>
        <taxon>Mytilus</taxon>
    </lineage>
</organism>
<proteinExistence type="predicted"/>
<comment type="caution">
    <text evidence="4">The sequence shown here is derived from an EMBL/GenBank/DDBJ whole genome shotgun (WGS) entry which is preliminary data.</text>
</comment>
<dbReference type="PROSITE" id="PS51450">
    <property type="entry name" value="LRR"/>
    <property type="match status" value="1"/>
</dbReference>
<keyword evidence="5" id="KW-1185">Reference proteome</keyword>
<dbReference type="AlphaFoldDB" id="A0A8B6EY40"/>
<keyword evidence="3" id="KW-0677">Repeat</keyword>
<keyword evidence="1" id="KW-0433">Leucine-rich repeat</keyword>
<keyword evidence="2" id="KW-0732">Signal</keyword>
<feature type="non-terminal residue" evidence="4">
    <location>
        <position position="1"/>
    </location>
</feature>
<evidence type="ECO:0000313" key="5">
    <source>
        <dbReference type="Proteomes" id="UP000596742"/>
    </source>
</evidence>
<evidence type="ECO:0000256" key="1">
    <source>
        <dbReference type="ARBA" id="ARBA00022614"/>
    </source>
</evidence>
<name>A0A8B6EY40_MYTGA</name>
<dbReference type="SUPFAM" id="SSF52058">
    <property type="entry name" value="L domain-like"/>
    <property type="match status" value="1"/>
</dbReference>
<dbReference type="PANTHER" id="PTHR24369">
    <property type="entry name" value="ANTIGEN BSP, PUTATIVE-RELATED"/>
    <property type="match status" value="1"/>
</dbReference>
<dbReference type="Proteomes" id="UP000596742">
    <property type="component" value="Unassembled WGS sequence"/>
</dbReference>
<reference evidence="4" key="1">
    <citation type="submission" date="2018-11" db="EMBL/GenBank/DDBJ databases">
        <authorList>
            <person name="Alioto T."/>
            <person name="Alioto T."/>
        </authorList>
    </citation>
    <scope>NUCLEOTIDE SEQUENCE</scope>
</reference>